<reference evidence="2 3" key="1">
    <citation type="submission" date="2018-06" db="EMBL/GenBank/DDBJ databases">
        <title>Fusarium incarnatum-equiseti species complex species 28.</title>
        <authorList>
            <person name="Gardiner D.M."/>
        </authorList>
    </citation>
    <scope>NUCLEOTIDE SEQUENCE [LARGE SCALE GENOMIC DNA]</scope>
    <source>
        <strain evidence="2 3">FIESC_28</strain>
    </source>
</reference>
<dbReference type="OrthoDB" id="5042061at2759"/>
<evidence type="ECO:0000313" key="2">
    <source>
        <dbReference type="EMBL" id="RBR18968.1"/>
    </source>
</evidence>
<evidence type="ECO:0000313" key="3">
    <source>
        <dbReference type="Proteomes" id="UP000253153"/>
    </source>
</evidence>
<proteinExistence type="predicted"/>
<gene>
    <name evidence="2" type="ORF">FIESC28_05790</name>
</gene>
<dbReference type="AlphaFoldDB" id="A0A366RR40"/>
<dbReference type="EMBL" id="QKXC01000118">
    <property type="protein sequence ID" value="RBR18968.1"/>
    <property type="molecule type" value="Genomic_DNA"/>
</dbReference>
<dbReference type="GeneID" id="41995231"/>
<dbReference type="RefSeq" id="XP_031016024.1">
    <property type="nucleotide sequence ID" value="XM_031159935.1"/>
</dbReference>
<sequence>MGIKKSMNAVVQWSLDDPTCCLINPDPPDKHITFATRFDATPFYFELCIPFKIKRSRVKHVKSTKNGDNKPSALLLRISASAVKTLTFESTTTAHGDIHNKLSSRPSRLTRIRLQTERKIDVLVPVNAEEPVKPIQRQSRDVLGKIAQISNTTDLYVYIIDGDLSREALQYMSRTCSQRCYQENDSKYDLKSLYGGRGAKVVSILTQITQPPPSYDEVTSPSTALAVPSTPLKRRRRMSDDDLPAELTTRERKMFDMMEDRIRANIEKQVSHTFVERIVRLENENKELRETIVELAARMDNRDDDITRIEDQTWGNAAGLASNDEDLTDIRDTLDVLKNRADFIEKGDLTEAVKHDVVDHIRRRLFD</sequence>
<keyword evidence="1" id="KW-0175">Coiled coil</keyword>
<dbReference type="Proteomes" id="UP000253153">
    <property type="component" value="Unassembled WGS sequence"/>
</dbReference>
<comment type="caution">
    <text evidence="2">The sequence shown here is derived from an EMBL/GenBank/DDBJ whole genome shotgun (WGS) entry which is preliminary data.</text>
</comment>
<accession>A0A366RR40</accession>
<organism evidence="2 3">
    <name type="scientific">Fusarium coffeatum</name>
    <dbReference type="NCBI Taxonomy" id="231269"/>
    <lineage>
        <taxon>Eukaryota</taxon>
        <taxon>Fungi</taxon>
        <taxon>Dikarya</taxon>
        <taxon>Ascomycota</taxon>
        <taxon>Pezizomycotina</taxon>
        <taxon>Sordariomycetes</taxon>
        <taxon>Hypocreomycetidae</taxon>
        <taxon>Hypocreales</taxon>
        <taxon>Nectriaceae</taxon>
        <taxon>Fusarium</taxon>
        <taxon>Fusarium incarnatum-equiseti species complex</taxon>
    </lineage>
</organism>
<feature type="coiled-coil region" evidence="1">
    <location>
        <begin position="271"/>
        <end position="305"/>
    </location>
</feature>
<evidence type="ECO:0000256" key="1">
    <source>
        <dbReference type="SAM" id="Coils"/>
    </source>
</evidence>
<name>A0A366RR40_9HYPO</name>
<keyword evidence="3" id="KW-1185">Reference proteome</keyword>
<protein>
    <submittedName>
        <fullName evidence="2">Uncharacterized protein</fullName>
    </submittedName>
</protein>